<evidence type="ECO:0000256" key="5">
    <source>
        <dbReference type="ARBA" id="ARBA00023136"/>
    </source>
</evidence>
<keyword evidence="4 7" id="KW-1133">Transmembrane helix</keyword>
<evidence type="ECO:0000313" key="10">
    <source>
        <dbReference type="Proteomes" id="UP001595711"/>
    </source>
</evidence>
<feature type="domain" description="EamA" evidence="8">
    <location>
        <begin position="32"/>
        <end position="163"/>
    </location>
</feature>
<organism evidence="9 10">
    <name type="scientific">Ferrovibrio xuzhouensis</name>
    <dbReference type="NCBI Taxonomy" id="1576914"/>
    <lineage>
        <taxon>Bacteria</taxon>
        <taxon>Pseudomonadati</taxon>
        <taxon>Pseudomonadota</taxon>
        <taxon>Alphaproteobacteria</taxon>
        <taxon>Rhodospirillales</taxon>
        <taxon>Rhodospirillaceae</taxon>
        <taxon>Ferrovibrio</taxon>
    </lineage>
</organism>
<evidence type="ECO:0000256" key="7">
    <source>
        <dbReference type="SAM" id="Phobius"/>
    </source>
</evidence>
<feature type="transmembrane region" description="Helical" evidence="7">
    <location>
        <begin position="59"/>
        <end position="81"/>
    </location>
</feature>
<evidence type="ECO:0000256" key="3">
    <source>
        <dbReference type="ARBA" id="ARBA00022692"/>
    </source>
</evidence>
<feature type="transmembrane region" description="Helical" evidence="7">
    <location>
        <begin position="209"/>
        <end position="236"/>
    </location>
</feature>
<dbReference type="PANTHER" id="PTHR42920:SF11">
    <property type="entry name" value="INNER MEMBRANE PROTEIN YTFF"/>
    <property type="match status" value="1"/>
</dbReference>
<comment type="subcellular location">
    <subcellularLocation>
        <location evidence="1">Cell membrane</location>
        <topology evidence="1">Multi-pass membrane protein</topology>
    </subcellularLocation>
</comment>
<dbReference type="InterPro" id="IPR037185">
    <property type="entry name" value="EmrE-like"/>
</dbReference>
<protein>
    <submittedName>
        <fullName evidence="9">DMT family transporter</fullName>
    </submittedName>
</protein>
<accession>A0ABV7VL87</accession>
<keyword evidence="10" id="KW-1185">Reference proteome</keyword>
<feature type="transmembrane region" description="Helical" evidence="7">
    <location>
        <begin position="242"/>
        <end position="260"/>
    </location>
</feature>
<dbReference type="Pfam" id="PF00892">
    <property type="entry name" value="EamA"/>
    <property type="match status" value="2"/>
</dbReference>
<evidence type="ECO:0000259" key="8">
    <source>
        <dbReference type="Pfam" id="PF00892"/>
    </source>
</evidence>
<proteinExistence type="predicted"/>
<dbReference type="PANTHER" id="PTHR42920">
    <property type="entry name" value="OS03G0707200 PROTEIN-RELATED"/>
    <property type="match status" value="1"/>
</dbReference>
<keyword evidence="2" id="KW-1003">Cell membrane</keyword>
<comment type="caution">
    <text evidence="9">The sequence shown here is derived from an EMBL/GenBank/DDBJ whole genome shotgun (WGS) entry which is preliminary data.</text>
</comment>
<feature type="transmembrane region" description="Helical" evidence="7">
    <location>
        <begin position="272"/>
        <end position="291"/>
    </location>
</feature>
<dbReference type="RefSeq" id="WP_379729895.1">
    <property type="nucleotide sequence ID" value="NZ_JBHRYJ010000008.1"/>
</dbReference>
<feature type="transmembrane region" description="Helical" evidence="7">
    <location>
        <begin position="32"/>
        <end position="53"/>
    </location>
</feature>
<feature type="domain" description="EamA" evidence="8">
    <location>
        <begin position="180"/>
        <end position="312"/>
    </location>
</feature>
<keyword evidence="3 7" id="KW-0812">Transmembrane</keyword>
<evidence type="ECO:0000256" key="2">
    <source>
        <dbReference type="ARBA" id="ARBA00022475"/>
    </source>
</evidence>
<feature type="transmembrane region" description="Helical" evidence="7">
    <location>
        <begin position="148"/>
        <end position="165"/>
    </location>
</feature>
<evidence type="ECO:0000256" key="1">
    <source>
        <dbReference type="ARBA" id="ARBA00004651"/>
    </source>
</evidence>
<evidence type="ECO:0000256" key="6">
    <source>
        <dbReference type="SAM" id="MobiDB-lite"/>
    </source>
</evidence>
<sequence>MSASASSPAAPSAKPSAKSPAGPVGWLYDNPYLLLILTMAMWGGHSVVSRLAVGEISPATLTCLRWLIVCSFMLTLSWRGLREHWPVLRPRLGYFALMGPLGFTSYNMLLYWSAHTTTAINISIINAAMPAMIFAGAFFAFRQRVLPLQWLGLLVSIAGVVITAAKGDPATLLSLSVNQGDILILIATILYAGYSVLLRKRPAVPSPVFFTMLALTAAVASVAVLGVEVAAGGFFWPTWKGWLALAFVAVFPSLLSQIFFIRAVELIGPGRAGLFTNLMPLFGAGFAMLFIGEVLSPYHVVALVLVIGGILLAELRRR</sequence>
<gene>
    <name evidence="9" type="ORF">ACFOOQ_22210</name>
</gene>
<dbReference type="Proteomes" id="UP001595711">
    <property type="component" value="Unassembled WGS sequence"/>
</dbReference>
<feature type="region of interest" description="Disordered" evidence="6">
    <location>
        <begin position="1"/>
        <end position="20"/>
    </location>
</feature>
<feature type="transmembrane region" description="Helical" evidence="7">
    <location>
        <begin position="93"/>
        <end position="114"/>
    </location>
</feature>
<keyword evidence="5 7" id="KW-0472">Membrane</keyword>
<evidence type="ECO:0000313" key="9">
    <source>
        <dbReference type="EMBL" id="MFC3678275.1"/>
    </source>
</evidence>
<dbReference type="SUPFAM" id="SSF103481">
    <property type="entry name" value="Multidrug resistance efflux transporter EmrE"/>
    <property type="match status" value="2"/>
</dbReference>
<name>A0ABV7VL87_9PROT</name>
<feature type="transmembrane region" description="Helical" evidence="7">
    <location>
        <begin position="297"/>
        <end position="315"/>
    </location>
</feature>
<feature type="transmembrane region" description="Helical" evidence="7">
    <location>
        <begin position="177"/>
        <end position="197"/>
    </location>
</feature>
<dbReference type="EMBL" id="JBHRYJ010000008">
    <property type="protein sequence ID" value="MFC3678275.1"/>
    <property type="molecule type" value="Genomic_DNA"/>
</dbReference>
<reference evidence="10" key="1">
    <citation type="journal article" date="2019" name="Int. J. Syst. Evol. Microbiol.">
        <title>The Global Catalogue of Microorganisms (GCM) 10K type strain sequencing project: providing services to taxonomists for standard genome sequencing and annotation.</title>
        <authorList>
            <consortium name="The Broad Institute Genomics Platform"/>
            <consortium name="The Broad Institute Genome Sequencing Center for Infectious Disease"/>
            <person name="Wu L."/>
            <person name="Ma J."/>
        </authorList>
    </citation>
    <scope>NUCLEOTIDE SEQUENCE [LARGE SCALE GENOMIC DNA]</scope>
    <source>
        <strain evidence="10">KCTC 42182</strain>
    </source>
</reference>
<feature type="transmembrane region" description="Helical" evidence="7">
    <location>
        <begin position="120"/>
        <end position="141"/>
    </location>
</feature>
<dbReference type="InterPro" id="IPR000620">
    <property type="entry name" value="EamA_dom"/>
</dbReference>
<dbReference type="InterPro" id="IPR051258">
    <property type="entry name" value="Diverse_Substrate_Transporter"/>
</dbReference>
<evidence type="ECO:0000256" key="4">
    <source>
        <dbReference type="ARBA" id="ARBA00022989"/>
    </source>
</evidence>